<dbReference type="Pfam" id="PF00085">
    <property type="entry name" value="Thioredoxin"/>
    <property type="match status" value="1"/>
</dbReference>
<dbReference type="GO" id="GO:0005829">
    <property type="term" value="C:cytosol"/>
    <property type="evidence" value="ECO:0007669"/>
    <property type="project" value="TreeGrafter"/>
</dbReference>
<dbReference type="AlphaFoldDB" id="A0A679H7Q5"/>
<evidence type="ECO:0000259" key="5">
    <source>
        <dbReference type="PROSITE" id="PS51352"/>
    </source>
</evidence>
<gene>
    <name evidence="6" type="ORF">BatF92_23560</name>
</gene>
<protein>
    <submittedName>
        <fullName evidence="6">Thiol reductase thioredoxin</fullName>
    </submittedName>
</protein>
<dbReference type="PROSITE" id="PS00194">
    <property type="entry name" value="THIOREDOXIN_1"/>
    <property type="match status" value="1"/>
</dbReference>
<evidence type="ECO:0000256" key="1">
    <source>
        <dbReference type="ARBA" id="ARBA00022448"/>
    </source>
</evidence>
<evidence type="ECO:0000313" key="6">
    <source>
        <dbReference type="EMBL" id="BCA50414.1"/>
    </source>
</evidence>
<dbReference type="Gene3D" id="3.40.30.10">
    <property type="entry name" value="Glutaredoxin"/>
    <property type="match status" value="1"/>
</dbReference>
<feature type="domain" description="Thioredoxin" evidence="5">
    <location>
        <begin position="1"/>
        <end position="144"/>
    </location>
</feature>
<evidence type="ECO:0000313" key="7">
    <source>
        <dbReference type="Proteomes" id="UP000500882"/>
    </source>
</evidence>
<dbReference type="Proteomes" id="UP000500882">
    <property type="component" value="Chromosome"/>
</dbReference>
<dbReference type="InterPro" id="IPR017937">
    <property type="entry name" value="Thioredoxin_CS"/>
</dbReference>
<evidence type="ECO:0000256" key="3">
    <source>
        <dbReference type="ARBA" id="ARBA00023157"/>
    </source>
</evidence>
<keyword evidence="1" id="KW-0813">Transport</keyword>
<dbReference type="GO" id="GO:0015035">
    <property type="term" value="F:protein-disulfide reductase activity"/>
    <property type="evidence" value="ECO:0007669"/>
    <property type="project" value="TreeGrafter"/>
</dbReference>
<name>A0A679H7Q5_BACT4</name>
<dbReference type="SUPFAM" id="SSF52833">
    <property type="entry name" value="Thioredoxin-like"/>
    <property type="match status" value="1"/>
</dbReference>
<dbReference type="PROSITE" id="PS51352">
    <property type="entry name" value="THIOREDOXIN_2"/>
    <property type="match status" value="1"/>
</dbReference>
<dbReference type="GO" id="GO:0045454">
    <property type="term" value="P:cell redox homeostasis"/>
    <property type="evidence" value="ECO:0007669"/>
    <property type="project" value="TreeGrafter"/>
</dbReference>
<dbReference type="PANTHER" id="PTHR45663:SF11">
    <property type="entry name" value="GEO12009P1"/>
    <property type="match status" value="1"/>
</dbReference>
<dbReference type="PANTHER" id="PTHR45663">
    <property type="entry name" value="GEO12009P1"/>
    <property type="match status" value="1"/>
</dbReference>
<dbReference type="EMBL" id="AP022660">
    <property type="protein sequence ID" value="BCA50414.1"/>
    <property type="molecule type" value="Genomic_DNA"/>
</dbReference>
<evidence type="ECO:0000256" key="2">
    <source>
        <dbReference type="ARBA" id="ARBA00022982"/>
    </source>
</evidence>
<keyword evidence="3" id="KW-1015">Disulfide bond</keyword>
<dbReference type="CDD" id="cd02947">
    <property type="entry name" value="TRX_family"/>
    <property type="match status" value="1"/>
</dbReference>
<accession>A0A679H7Q5</accession>
<dbReference type="InterPro" id="IPR036249">
    <property type="entry name" value="Thioredoxin-like_sf"/>
</dbReference>
<keyword evidence="2" id="KW-0249">Electron transport</keyword>
<sequence>MAIPLSLPYPYLCKVEINNESLKTGNMKIIDLTKESFVEKVADYQSYPDNWEYKGDKPCLVDFHAPWCGYCKALSPILDQLAEEYKGRLDIYKVDVDQEEELESAFKIRTIPNLLLCPVNGKPIMKLGTMNKVQLKELIETTLFS</sequence>
<evidence type="ECO:0000256" key="4">
    <source>
        <dbReference type="ARBA" id="ARBA00023284"/>
    </source>
</evidence>
<reference evidence="6 7" key="1">
    <citation type="submission" date="2020-02" db="EMBL/GenBank/DDBJ databases">
        <title>Whole-genome sequencing and comparative analysis of the genomes of Bacteroides thetaiotaomicron and Escherichia coli isolated from a healthy resident in Vietnam.</title>
        <authorList>
            <person name="Mohsin M."/>
            <person name="Tanaka K."/>
            <person name="Kawahara R."/>
            <person name="Kondo S."/>
            <person name="Noguchi H."/>
            <person name="Motooka D."/>
            <person name="Nakamura S."/>
            <person name="Khong D.T."/>
            <person name="Nguyen T.N."/>
            <person name="Tran H.T."/>
            <person name="Yamamoto Y."/>
        </authorList>
    </citation>
    <scope>NUCLEOTIDE SEQUENCE [LARGE SCALE GENOMIC DNA]</scope>
    <source>
        <strain evidence="6 7">F9-2</strain>
    </source>
</reference>
<keyword evidence="4" id="KW-0676">Redox-active center</keyword>
<organism evidence="6 7">
    <name type="scientific">Bacteroides thetaiotaomicron</name>
    <dbReference type="NCBI Taxonomy" id="818"/>
    <lineage>
        <taxon>Bacteria</taxon>
        <taxon>Pseudomonadati</taxon>
        <taxon>Bacteroidota</taxon>
        <taxon>Bacteroidia</taxon>
        <taxon>Bacteroidales</taxon>
        <taxon>Bacteroidaceae</taxon>
        <taxon>Bacteroides</taxon>
    </lineage>
</organism>
<proteinExistence type="predicted"/>
<dbReference type="InterPro" id="IPR013766">
    <property type="entry name" value="Thioredoxin_domain"/>
</dbReference>